<dbReference type="Proteomes" id="UP000007809">
    <property type="component" value="Chromosome"/>
</dbReference>
<dbReference type="STRING" id="675635.Psed_5356"/>
<feature type="compositionally biased region" description="Basic and acidic residues" evidence="1">
    <location>
        <begin position="328"/>
        <end position="340"/>
    </location>
</feature>
<proteinExistence type="predicted"/>
<gene>
    <name evidence="2" type="ordered locus">Psed_5356</name>
</gene>
<sequence>MPAAPADGPWEIAFGPRPGATVRVPSDAGAADRWAAAVALGGQGRYAAAAMLLDGLRRDPAVAPVVAAHAAVTLASHRRQLGGHAAARRLDAEALARAAAGPPSVVVPGGLLTAAAAHVDALVGLAADALGTGDLAGARRLLDRADAELSRRRCREDAAAWRLPVRLGWVAAELALAGGDPAAAVRAAADADRRASGGRSSRHRVKSAIVAGVSRASWEPSTAPAALVELDALAAEATRLGLLPLHWPAALAAADLADRPGVAQAAYGAPEGGPEGPRIWADAQGPASHGRVASHPPDGGEHPSTRRSSGSPDATRTALPSDPPRQPPVDRDAARNANDRHRNRSSDAPNGTVSDAARRRHAAARTLSVLYSRSDPTGRRLMGESAWIPGWHAVT</sequence>
<dbReference type="HOGENOM" id="CLU_058619_1_1_11"/>
<name>F4CV21_PSEUX</name>
<evidence type="ECO:0000256" key="1">
    <source>
        <dbReference type="SAM" id="MobiDB-lite"/>
    </source>
</evidence>
<dbReference type="RefSeq" id="WP_013677395.1">
    <property type="nucleotide sequence ID" value="NC_015312.1"/>
</dbReference>
<protein>
    <submittedName>
        <fullName evidence="2">Uncharacterized protein</fullName>
    </submittedName>
</protein>
<evidence type="ECO:0000313" key="3">
    <source>
        <dbReference type="Proteomes" id="UP000007809"/>
    </source>
</evidence>
<dbReference type="EMBL" id="CP002593">
    <property type="protein sequence ID" value="AEA27490.1"/>
    <property type="molecule type" value="Genomic_DNA"/>
</dbReference>
<feature type="region of interest" description="Disordered" evidence="1">
    <location>
        <begin position="265"/>
        <end position="361"/>
    </location>
</feature>
<keyword evidence="3" id="KW-1185">Reference proteome</keyword>
<dbReference type="AlphaFoldDB" id="F4CV21"/>
<dbReference type="KEGG" id="pdx:Psed_5356"/>
<dbReference type="eggNOG" id="ENOG5033TR6">
    <property type="taxonomic scope" value="Bacteria"/>
</dbReference>
<accession>F4CV21</accession>
<reference evidence="2 3" key="1">
    <citation type="journal article" date="2011" name="J. Bacteriol.">
        <title>Genome sequence of the 1,4-dioxane-degrading Pseudonocardia dioxanivorans strain CB1190.</title>
        <authorList>
            <person name="Sales C.M."/>
            <person name="Mahendra S."/>
            <person name="Grostern A."/>
            <person name="Parales R.E."/>
            <person name="Goodwin L.A."/>
            <person name="Woyke T."/>
            <person name="Nolan M."/>
            <person name="Lapidus A."/>
            <person name="Chertkov O."/>
            <person name="Ovchinnikova G."/>
            <person name="Sczyrba A."/>
            <person name="Alvarez-Cohen L."/>
        </authorList>
    </citation>
    <scope>NUCLEOTIDE SEQUENCE [LARGE SCALE GENOMIC DNA]</scope>
    <source>
        <strain evidence="3">ATCC 55486 / DSM 44775 / JCM 13855 / CB1190</strain>
    </source>
</reference>
<evidence type="ECO:0000313" key="2">
    <source>
        <dbReference type="EMBL" id="AEA27490.1"/>
    </source>
</evidence>
<organism evidence="2 3">
    <name type="scientific">Pseudonocardia dioxanivorans (strain ATCC 55486 / DSM 44775 / JCM 13855 / CB1190)</name>
    <dbReference type="NCBI Taxonomy" id="675635"/>
    <lineage>
        <taxon>Bacteria</taxon>
        <taxon>Bacillati</taxon>
        <taxon>Actinomycetota</taxon>
        <taxon>Actinomycetes</taxon>
        <taxon>Pseudonocardiales</taxon>
        <taxon>Pseudonocardiaceae</taxon>
        <taxon>Pseudonocardia</taxon>
    </lineage>
</organism>
<dbReference type="OrthoDB" id="4377297at2"/>